<dbReference type="AlphaFoldDB" id="A0AAD6SR44"/>
<organism evidence="2 3">
    <name type="scientific">Mycena alexandri</name>
    <dbReference type="NCBI Taxonomy" id="1745969"/>
    <lineage>
        <taxon>Eukaryota</taxon>
        <taxon>Fungi</taxon>
        <taxon>Dikarya</taxon>
        <taxon>Basidiomycota</taxon>
        <taxon>Agaricomycotina</taxon>
        <taxon>Agaricomycetes</taxon>
        <taxon>Agaricomycetidae</taxon>
        <taxon>Agaricales</taxon>
        <taxon>Marasmiineae</taxon>
        <taxon>Mycenaceae</taxon>
        <taxon>Mycena</taxon>
    </lineage>
</organism>
<dbReference type="Proteomes" id="UP001218188">
    <property type="component" value="Unassembled WGS sequence"/>
</dbReference>
<protein>
    <recommendedName>
        <fullName evidence="4">F-box domain-containing protein</fullName>
    </recommendedName>
</protein>
<name>A0AAD6SR44_9AGAR</name>
<dbReference type="EMBL" id="JARJCM010000078">
    <property type="protein sequence ID" value="KAJ7031862.1"/>
    <property type="molecule type" value="Genomic_DNA"/>
</dbReference>
<evidence type="ECO:0000313" key="3">
    <source>
        <dbReference type="Proteomes" id="UP001218188"/>
    </source>
</evidence>
<dbReference type="Gene3D" id="1.20.1280.50">
    <property type="match status" value="1"/>
</dbReference>
<proteinExistence type="predicted"/>
<accession>A0AAD6SR44</accession>
<comment type="caution">
    <text evidence="2">The sequence shown here is derived from an EMBL/GenBank/DDBJ whole genome shotgun (WGS) entry which is preliminary data.</text>
</comment>
<sequence>MSTLQPDRIRAAKLDAQILDLKRSLSTLQAERELVQERLDSHKYPVLTLPNEIVAEIFGRCLPNYPECPGSKDFSPNRLMYICRKWRDIALTTPTLWRAIRICLGRRRKNPAARQVHKLETWLSRSGSCPMSVQITILEPPIDCNFSSAHCARWEVLKIFLPPSCLPITEAAMPLLRQLDLTITDDPVASNLIPFGEVPLLRSVVLNDFAANSITLPWAQLTSLELHRVYPSECTPILQQTSQLIHCTLLLVEGDDSTFGDTTLPCLKSLVILGNRRNSDYNTRVTGYIDSFIVPALHELDILERFLKDPIISLESLVSKSQCQLQKVTIGGKRYVSSDAYRTAFPSVEFSFTGEYFGEEPDAAPSK</sequence>
<evidence type="ECO:0008006" key="4">
    <source>
        <dbReference type="Google" id="ProtNLM"/>
    </source>
</evidence>
<keyword evidence="3" id="KW-1185">Reference proteome</keyword>
<evidence type="ECO:0000256" key="1">
    <source>
        <dbReference type="SAM" id="Coils"/>
    </source>
</evidence>
<gene>
    <name evidence="2" type="ORF">C8F04DRAFT_1109301</name>
</gene>
<keyword evidence="1" id="KW-0175">Coiled coil</keyword>
<evidence type="ECO:0000313" key="2">
    <source>
        <dbReference type="EMBL" id="KAJ7031862.1"/>
    </source>
</evidence>
<reference evidence="2" key="1">
    <citation type="submission" date="2023-03" db="EMBL/GenBank/DDBJ databases">
        <title>Massive genome expansion in bonnet fungi (Mycena s.s.) driven by repeated elements and novel gene families across ecological guilds.</title>
        <authorList>
            <consortium name="Lawrence Berkeley National Laboratory"/>
            <person name="Harder C.B."/>
            <person name="Miyauchi S."/>
            <person name="Viragh M."/>
            <person name="Kuo A."/>
            <person name="Thoen E."/>
            <person name="Andreopoulos B."/>
            <person name="Lu D."/>
            <person name="Skrede I."/>
            <person name="Drula E."/>
            <person name="Henrissat B."/>
            <person name="Morin E."/>
            <person name="Kohler A."/>
            <person name="Barry K."/>
            <person name="LaButti K."/>
            <person name="Morin E."/>
            <person name="Salamov A."/>
            <person name="Lipzen A."/>
            <person name="Mereny Z."/>
            <person name="Hegedus B."/>
            <person name="Baldrian P."/>
            <person name="Stursova M."/>
            <person name="Weitz H."/>
            <person name="Taylor A."/>
            <person name="Grigoriev I.V."/>
            <person name="Nagy L.G."/>
            <person name="Martin F."/>
            <person name="Kauserud H."/>
        </authorList>
    </citation>
    <scope>NUCLEOTIDE SEQUENCE</scope>
    <source>
        <strain evidence="2">CBHHK200</strain>
    </source>
</reference>
<feature type="coiled-coil region" evidence="1">
    <location>
        <begin position="11"/>
        <end position="38"/>
    </location>
</feature>